<dbReference type="GO" id="GO:0009055">
    <property type="term" value="F:electron transfer activity"/>
    <property type="evidence" value="ECO:0007669"/>
    <property type="project" value="InterPro"/>
</dbReference>
<keyword evidence="3" id="KW-0732">Signal</keyword>
<name>A0A371B917_9BRAD</name>
<evidence type="ECO:0000256" key="2">
    <source>
        <dbReference type="ARBA" id="ARBA00023008"/>
    </source>
</evidence>
<dbReference type="EMBL" id="QRGO01000001">
    <property type="protein sequence ID" value="RDV04086.1"/>
    <property type="molecule type" value="Genomic_DNA"/>
</dbReference>
<proteinExistence type="predicted"/>
<reference evidence="6" key="1">
    <citation type="submission" date="2018-08" db="EMBL/GenBank/DDBJ databases">
        <authorList>
            <person name="Kim S.-J."/>
            <person name="Jung G.-Y."/>
        </authorList>
    </citation>
    <scope>NUCLEOTIDE SEQUENCE [LARGE SCALE GENOMIC DNA]</scope>
    <source>
        <strain evidence="6">GY_H</strain>
    </source>
</reference>
<evidence type="ECO:0000313" key="5">
    <source>
        <dbReference type="EMBL" id="RDV04086.1"/>
    </source>
</evidence>
<accession>A0A371B917</accession>
<feature type="chain" id="PRO_5016745210" evidence="3">
    <location>
        <begin position="23"/>
        <end position="154"/>
    </location>
</feature>
<dbReference type="PANTHER" id="PTHR38439">
    <property type="entry name" value="AURACYANIN-B"/>
    <property type="match status" value="1"/>
</dbReference>
<sequence>MKSLALSIAAALAITAAGISGAGAHGETYAAGAPGSPKKPSRTVTVVMTDKEGEMRFEPNSVAVKKGEQIRFVLENKGEVKHEFILASVEDNKKHAEMMKKFPHMEHDEPNSKSLEPGQKAEIFWRFTKSGTFEFACLIPGHYEAGMHGTASVK</sequence>
<dbReference type="PANTHER" id="PTHR38439:SF3">
    <property type="entry name" value="COPPER-RESISTANT CUPROPROTEIN COPI"/>
    <property type="match status" value="1"/>
</dbReference>
<protein>
    <submittedName>
        <fullName evidence="5">Copper resistance protein</fullName>
    </submittedName>
</protein>
<keyword evidence="1" id="KW-0479">Metal-binding</keyword>
<dbReference type="Gene3D" id="2.60.40.420">
    <property type="entry name" value="Cupredoxins - blue copper proteins"/>
    <property type="match status" value="1"/>
</dbReference>
<dbReference type="RefSeq" id="WP_115516112.1">
    <property type="nucleotide sequence ID" value="NZ_QRGO01000001.1"/>
</dbReference>
<feature type="domain" description="Blue (type 1) copper" evidence="4">
    <location>
        <begin position="45"/>
        <end position="153"/>
    </location>
</feature>
<dbReference type="Proteomes" id="UP000263993">
    <property type="component" value="Unassembled WGS sequence"/>
</dbReference>
<keyword evidence="6" id="KW-1185">Reference proteome</keyword>
<feature type="signal peptide" evidence="3">
    <location>
        <begin position="1"/>
        <end position="22"/>
    </location>
</feature>
<keyword evidence="2" id="KW-0186">Copper</keyword>
<evidence type="ECO:0000256" key="3">
    <source>
        <dbReference type="SAM" id="SignalP"/>
    </source>
</evidence>
<dbReference type="InterPro" id="IPR050845">
    <property type="entry name" value="Cu-binding_ET"/>
</dbReference>
<gene>
    <name evidence="5" type="ORF">DXH78_05485</name>
</gene>
<comment type="caution">
    <text evidence="5">The sequence shown here is derived from an EMBL/GenBank/DDBJ whole genome shotgun (WGS) entry which is preliminary data.</text>
</comment>
<dbReference type="InterPro" id="IPR008972">
    <property type="entry name" value="Cupredoxin"/>
</dbReference>
<dbReference type="OrthoDB" id="9816061at2"/>
<organism evidence="5 6">
    <name type="scientific">Undibacter mobilis</name>
    <dbReference type="NCBI Taxonomy" id="2292256"/>
    <lineage>
        <taxon>Bacteria</taxon>
        <taxon>Pseudomonadati</taxon>
        <taxon>Pseudomonadota</taxon>
        <taxon>Alphaproteobacteria</taxon>
        <taxon>Hyphomicrobiales</taxon>
        <taxon>Nitrobacteraceae</taxon>
        <taxon>Undibacter</taxon>
    </lineage>
</organism>
<dbReference type="AlphaFoldDB" id="A0A371B917"/>
<dbReference type="CDD" id="cd04211">
    <property type="entry name" value="Cupredoxin_like_2"/>
    <property type="match status" value="1"/>
</dbReference>
<evidence type="ECO:0000259" key="4">
    <source>
        <dbReference type="Pfam" id="PF00127"/>
    </source>
</evidence>
<dbReference type="SUPFAM" id="SSF49503">
    <property type="entry name" value="Cupredoxins"/>
    <property type="match status" value="1"/>
</dbReference>
<evidence type="ECO:0000256" key="1">
    <source>
        <dbReference type="ARBA" id="ARBA00022723"/>
    </source>
</evidence>
<dbReference type="Pfam" id="PF00127">
    <property type="entry name" value="Copper-bind"/>
    <property type="match status" value="1"/>
</dbReference>
<evidence type="ECO:0000313" key="6">
    <source>
        <dbReference type="Proteomes" id="UP000263993"/>
    </source>
</evidence>
<dbReference type="GO" id="GO:0005507">
    <property type="term" value="F:copper ion binding"/>
    <property type="evidence" value="ECO:0007669"/>
    <property type="project" value="InterPro"/>
</dbReference>
<dbReference type="InterPro" id="IPR000923">
    <property type="entry name" value="BlueCu_1"/>
</dbReference>